<feature type="transmembrane region" description="Helical" evidence="7">
    <location>
        <begin position="155"/>
        <end position="174"/>
    </location>
</feature>
<dbReference type="CDD" id="cd17502">
    <property type="entry name" value="MFS_Azr1_MDR_like"/>
    <property type="match status" value="1"/>
</dbReference>
<evidence type="ECO:0000256" key="6">
    <source>
        <dbReference type="SAM" id="MobiDB-lite"/>
    </source>
</evidence>
<evidence type="ECO:0000256" key="7">
    <source>
        <dbReference type="SAM" id="Phobius"/>
    </source>
</evidence>
<feature type="transmembrane region" description="Helical" evidence="7">
    <location>
        <begin position="186"/>
        <end position="206"/>
    </location>
</feature>
<reference evidence="9" key="1">
    <citation type="submission" date="2023-10" db="EMBL/GenBank/DDBJ databases">
        <authorList>
            <person name="Hackl T."/>
        </authorList>
    </citation>
    <scope>NUCLEOTIDE SEQUENCE</scope>
</reference>
<sequence>MATLEAGNASPLDVATDSNGPIEYAKGFKLAMMMVTINLSTLIASLDLGILATAIPAITDEFHVLNQVGWYSGACFILVGATSAMWGKMFTYLSAQWVFMSSLFIYLIGSIVAAAAPSSEALIAGRAIQGVGCSGTLAGSVIIINFAADPRQRPLLIGTWFGVFMLATILGPLLGGVFTDEVTWRWCFWINLPIGGLALVMQFFFLRMPRHVKPVPGSWKEILLHLDFPGFALVLTSLACYTLALQWGGLTKPWRSVIATLVLFALLTIGFFVCEWIQGRQAMIPLDLFKPRKLWSQTLFAWLYNCPSFQILFFLPIYFQSVKGTSAITSGVYQLPYVVFFALGSLTSGAVIGATRRVQPVELAGALIATLGAALVYQLDTDSSKAWYIGAQVPLGFGLGLGSQVPVTALQGFSRPELAGVMTGGLFVCQTISGGHFTTAANSILDNLLLKDIMRSAPQIDAQQVLATGASEIRKVFKGDDLTAVINAYMTGIKGIFAFILASAAFTVVLALVIPFDKLPSHDDKKTEETTTGEEGKETVAA</sequence>
<evidence type="ECO:0000256" key="1">
    <source>
        <dbReference type="ARBA" id="ARBA00004141"/>
    </source>
</evidence>
<evidence type="ECO:0000313" key="9">
    <source>
        <dbReference type="EMBL" id="CAJ2504796.1"/>
    </source>
</evidence>
<keyword evidence="4 7" id="KW-1133">Transmembrane helix</keyword>
<feature type="transmembrane region" description="Helical" evidence="7">
    <location>
        <begin position="257"/>
        <end position="278"/>
    </location>
</feature>
<gene>
    <name evidence="9" type="ORF">KHLLAP_LOCUS5264</name>
</gene>
<feature type="transmembrane region" description="Helical" evidence="7">
    <location>
        <begin position="331"/>
        <end position="354"/>
    </location>
</feature>
<accession>A0AAI8VHS9</accession>
<dbReference type="GO" id="GO:0022857">
    <property type="term" value="F:transmembrane transporter activity"/>
    <property type="evidence" value="ECO:0007669"/>
    <property type="project" value="InterPro"/>
</dbReference>
<dbReference type="Proteomes" id="UP001295740">
    <property type="component" value="Unassembled WGS sequence"/>
</dbReference>
<feature type="transmembrane region" description="Helical" evidence="7">
    <location>
        <begin position="128"/>
        <end position="148"/>
    </location>
</feature>
<feature type="transmembrane region" description="Helical" evidence="7">
    <location>
        <begin position="299"/>
        <end position="319"/>
    </location>
</feature>
<feature type="transmembrane region" description="Helical" evidence="7">
    <location>
        <begin position="97"/>
        <end position="116"/>
    </location>
</feature>
<feature type="region of interest" description="Disordered" evidence="6">
    <location>
        <begin position="523"/>
        <end position="542"/>
    </location>
</feature>
<feature type="transmembrane region" description="Helical" evidence="7">
    <location>
        <begin position="35"/>
        <end position="58"/>
    </location>
</feature>
<keyword evidence="10" id="KW-1185">Reference proteome</keyword>
<dbReference type="Gene3D" id="1.20.1250.20">
    <property type="entry name" value="MFS general substrate transporter like domains"/>
    <property type="match status" value="2"/>
</dbReference>
<name>A0AAI8VHS9_9PEZI</name>
<proteinExistence type="predicted"/>
<keyword evidence="5 7" id="KW-0472">Membrane</keyword>
<feature type="transmembrane region" description="Helical" evidence="7">
    <location>
        <begin position="226"/>
        <end position="245"/>
    </location>
</feature>
<feature type="domain" description="Major facilitator superfamily (MFS) profile" evidence="8">
    <location>
        <begin position="33"/>
        <end position="542"/>
    </location>
</feature>
<dbReference type="PROSITE" id="PS50850">
    <property type="entry name" value="MFS"/>
    <property type="match status" value="1"/>
</dbReference>
<evidence type="ECO:0000256" key="4">
    <source>
        <dbReference type="ARBA" id="ARBA00022989"/>
    </source>
</evidence>
<comment type="subcellular location">
    <subcellularLocation>
        <location evidence="1">Membrane</location>
        <topology evidence="1">Multi-pass membrane protein</topology>
    </subcellularLocation>
</comment>
<feature type="transmembrane region" description="Helical" evidence="7">
    <location>
        <begin position="496"/>
        <end position="516"/>
    </location>
</feature>
<protein>
    <submittedName>
        <fullName evidence="9">Uu.00g121900.m01.CDS01</fullName>
    </submittedName>
</protein>
<dbReference type="SUPFAM" id="SSF103473">
    <property type="entry name" value="MFS general substrate transporter"/>
    <property type="match status" value="1"/>
</dbReference>
<dbReference type="AlphaFoldDB" id="A0AAI8VHS9"/>
<comment type="caution">
    <text evidence="9">The sequence shown here is derived from an EMBL/GenBank/DDBJ whole genome shotgun (WGS) entry which is preliminary data.</text>
</comment>
<dbReference type="EMBL" id="CAUWAG010000007">
    <property type="protein sequence ID" value="CAJ2504796.1"/>
    <property type="molecule type" value="Genomic_DNA"/>
</dbReference>
<evidence type="ECO:0000259" key="8">
    <source>
        <dbReference type="PROSITE" id="PS50850"/>
    </source>
</evidence>
<dbReference type="PANTHER" id="PTHR23501:SF177">
    <property type="entry name" value="MAJOR FACILITATOR SUPERFAMILY (MFS) PROFILE DOMAIN-CONTAINING PROTEIN-RELATED"/>
    <property type="match status" value="1"/>
</dbReference>
<keyword evidence="3 7" id="KW-0812">Transmembrane</keyword>
<dbReference type="GO" id="GO:0005886">
    <property type="term" value="C:plasma membrane"/>
    <property type="evidence" value="ECO:0007669"/>
    <property type="project" value="TreeGrafter"/>
</dbReference>
<dbReference type="InterPro" id="IPR011701">
    <property type="entry name" value="MFS"/>
</dbReference>
<evidence type="ECO:0000256" key="5">
    <source>
        <dbReference type="ARBA" id="ARBA00023136"/>
    </source>
</evidence>
<dbReference type="Pfam" id="PF07690">
    <property type="entry name" value="MFS_1"/>
    <property type="match status" value="1"/>
</dbReference>
<dbReference type="PANTHER" id="PTHR23501">
    <property type="entry name" value="MAJOR FACILITATOR SUPERFAMILY"/>
    <property type="match status" value="1"/>
</dbReference>
<organism evidence="9 10">
    <name type="scientific">Anthostomella pinea</name>
    <dbReference type="NCBI Taxonomy" id="933095"/>
    <lineage>
        <taxon>Eukaryota</taxon>
        <taxon>Fungi</taxon>
        <taxon>Dikarya</taxon>
        <taxon>Ascomycota</taxon>
        <taxon>Pezizomycotina</taxon>
        <taxon>Sordariomycetes</taxon>
        <taxon>Xylariomycetidae</taxon>
        <taxon>Xylariales</taxon>
        <taxon>Xylariaceae</taxon>
        <taxon>Anthostomella</taxon>
    </lineage>
</organism>
<feature type="transmembrane region" description="Helical" evidence="7">
    <location>
        <begin position="361"/>
        <end position="379"/>
    </location>
</feature>
<dbReference type="InterPro" id="IPR036259">
    <property type="entry name" value="MFS_trans_sf"/>
</dbReference>
<dbReference type="InterPro" id="IPR020846">
    <property type="entry name" value="MFS_dom"/>
</dbReference>
<evidence type="ECO:0000313" key="10">
    <source>
        <dbReference type="Proteomes" id="UP001295740"/>
    </source>
</evidence>
<keyword evidence="2" id="KW-0813">Transport</keyword>
<evidence type="ECO:0000256" key="2">
    <source>
        <dbReference type="ARBA" id="ARBA00022448"/>
    </source>
</evidence>
<evidence type="ECO:0000256" key="3">
    <source>
        <dbReference type="ARBA" id="ARBA00022692"/>
    </source>
</evidence>
<feature type="transmembrane region" description="Helical" evidence="7">
    <location>
        <begin position="70"/>
        <end position="90"/>
    </location>
</feature>